<organism evidence="1 2">
    <name type="scientific">Austropuccinia psidii MF-1</name>
    <dbReference type="NCBI Taxonomy" id="1389203"/>
    <lineage>
        <taxon>Eukaryota</taxon>
        <taxon>Fungi</taxon>
        <taxon>Dikarya</taxon>
        <taxon>Basidiomycota</taxon>
        <taxon>Pucciniomycotina</taxon>
        <taxon>Pucciniomycetes</taxon>
        <taxon>Pucciniales</taxon>
        <taxon>Sphaerophragmiaceae</taxon>
        <taxon>Austropuccinia</taxon>
    </lineage>
</organism>
<evidence type="ECO:0000313" key="2">
    <source>
        <dbReference type="Proteomes" id="UP000765509"/>
    </source>
</evidence>
<sequence>MWSYLKGSHQLSEPQIGPSLTSEMKQDLIKILFQYRKDFASDNDPLGEIRGHEVELFLNLERPYNPLMKGQVYPAIPRATEALETHINELMRLGGLRKAGHYEGVEVTTPVISN</sequence>
<keyword evidence="2" id="KW-1185">Reference proteome</keyword>
<proteinExistence type="predicted"/>
<dbReference type="Proteomes" id="UP000765509">
    <property type="component" value="Unassembled WGS sequence"/>
</dbReference>
<accession>A0A9Q3KJ95</accession>
<protein>
    <submittedName>
        <fullName evidence="1">Uncharacterized protein</fullName>
    </submittedName>
</protein>
<evidence type="ECO:0000313" key="1">
    <source>
        <dbReference type="EMBL" id="MBW0582059.1"/>
    </source>
</evidence>
<name>A0A9Q3KJ95_9BASI</name>
<gene>
    <name evidence="1" type="ORF">O181_121774</name>
</gene>
<dbReference type="EMBL" id="AVOT02111548">
    <property type="protein sequence ID" value="MBW0582059.1"/>
    <property type="molecule type" value="Genomic_DNA"/>
</dbReference>
<reference evidence="1" key="1">
    <citation type="submission" date="2021-03" db="EMBL/GenBank/DDBJ databases">
        <title>Draft genome sequence of rust myrtle Austropuccinia psidii MF-1, a brazilian biotype.</title>
        <authorList>
            <person name="Quecine M.C."/>
            <person name="Pachon D.M.R."/>
            <person name="Bonatelli M.L."/>
            <person name="Correr F.H."/>
            <person name="Franceschini L.M."/>
            <person name="Leite T.F."/>
            <person name="Margarido G.R.A."/>
            <person name="Almeida C.A."/>
            <person name="Ferrarezi J.A."/>
            <person name="Labate C.A."/>
        </authorList>
    </citation>
    <scope>NUCLEOTIDE SEQUENCE</scope>
    <source>
        <strain evidence="1">MF-1</strain>
    </source>
</reference>
<comment type="caution">
    <text evidence="1">The sequence shown here is derived from an EMBL/GenBank/DDBJ whole genome shotgun (WGS) entry which is preliminary data.</text>
</comment>
<dbReference type="AlphaFoldDB" id="A0A9Q3KJ95"/>